<dbReference type="Pfam" id="PF08688">
    <property type="entry name" value="ASD1"/>
    <property type="match status" value="1"/>
</dbReference>
<dbReference type="PANTHER" id="PTHR15012:SF37">
    <property type="entry name" value="PROTEIN SHROOM1"/>
    <property type="match status" value="1"/>
</dbReference>
<evidence type="ECO:0000256" key="8">
    <source>
        <dbReference type="SAM" id="Coils"/>
    </source>
</evidence>
<dbReference type="Pfam" id="PF08687">
    <property type="entry name" value="ASD2"/>
    <property type="match status" value="1"/>
</dbReference>
<dbReference type="GO" id="GO:0005912">
    <property type="term" value="C:adherens junction"/>
    <property type="evidence" value="ECO:0007669"/>
    <property type="project" value="TreeGrafter"/>
</dbReference>
<evidence type="ECO:0000313" key="12">
    <source>
        <dbReference type="EMBL" id="KAF0022141.1"/>
    </source>
</evidence>
<evidence type="ECO:0000256" key="9">
    <source>
        <dbReference type="SAM" id="MobiDB-lite"/>
    </source>
</evidence>
<dbReference type="GO" id="GO:0043296">
    <property type="term" value="C:apical junction complex"/>
    <property type="evidence" value="ECO:0007669"/>
    <property type="project" value="TreeGrafter"/>
</dbReference>
<keyword evidence="4" id="KW-0493">Microtubule</keyword>
<accession>A0A6A4RSE0</accession>
<comment type="caution">
    <text evidence="12">The sequence shown here is derived from an EMBL/GenBank/DDBJ whole genome shotgun (WGS) entry which is preliminary data.</text>
</comment>
<feature type="compositionally biased region" description="Polar residues" evidence="9">
    <location>
        <begin position="683"/>
        <end position="702"/>
    </location>
</feature>
<feature type="compositionally biased region" description="Polar residues" evidence="9">
    <location>
        <begin position="134"/>
        <end position="150"/>
    </location>
</feature>
<evidence type="ECO:0000256" key="4">
    <source>
        <dbReference type="ARBA" id="ARBA00022701"/>
    </source>
</evidence>
<dbReference type="GO" id="GO:0030864">
    <property type="term" value="C:cortical actin cytoskeleton"/>
    <property type="evidence" value="ECO:0007669"/>
    <property type="project" value="TreeGrafter"/>
</dbReference>
<feature type="compositionally biased region" description="Pro residues" evidence="9">
    <location>
        <begin position="854"/>
        <end position="863"/>
    </location>
</feature>
<dbReference type="PANTHER" id="PTHR15012">
    <property type="entry name" value="APICAL PROTEIN/SHROOM-RELATED"/>
    <property type="match status" value="1"/>
</dbReference>
<feature type="region of interest" description="Disordered" evidence="9">
    <location>
        <begin position="390"/>
        <end position="475"/>
    </location>
</feature>
<evidence type="ECO:0000256" key="6">
    <source>
        <dbReference type="ARBA" id="ARBA00023212"/>
    </source>
</evidence>
<feature type="region of interest" description="Disordered" evidence="9">
    <location>
        <begin position="683"/>
        <end position="748"/>
    </location>
</feature>
<comment type="similarity">
    <text evidence="2">Belongs to the shroom family.</text>
</comment>
<dbReference type="InterPro" id="IPR014800">
    <property type="entry name" value="ASD1_dom"/>
</dbReference>
<keyword evidence="6" id="KW-0206">Cytoskeleton</keyword>
<feature type="compositionally biased region" description="Basic residues" evidence="9">
    <location>
        <begin position="890"/>
        <end position="899"/>
    </location>
</feature>
<feature type="compositionally biased region" description="Basic and acidic residues" evidence="9">
    <location>
        <begin position="704"/>
        <end position="730"/>
    </location>
</feature>
<feature type="compositionally biased region" description="Polar residues" evidence="9">
    <location>
        <begin position="290"/>
        <end position="317"/>
    </location>
</feature>
<evidence type="ECO:0008006" key="14">
    <source>
        <dbReference type="Google" id="ProtNLM"/>
    </source>
</evidence>
<keyword evidence="3" id="KW-0963">Cytoplasm</keyword>
<sequence length="1321" mass="147676">MDSYNFHFERMSNVDLHSLSLPVSRLSPAKSNSSIVDQLAHHQHGKGDSAYSSFSGGSTAPDYPSPFVPDDLHSSAFSHYADLKYVKSIYHPTQVVQSDSKTMDQLFRSVEAISQHYRNNTSTNVNHHNHNGNDSFHNNKNNKVLSKQEVSSGSPSKGSYPPVHPPPVPARLDSFIATKNLENSRVHHHQGTEFQPPQPQPQQQPRPYNRLHSQHHGLNARNPEKANPDTANSSLNSDPVFSVWRGSQPQAQQAPVHRPHLQSHDQTRVPLNPEYPFILDNKADSEQQKSKNLPSGSPPRGTSQSDYLKPRQLSSSGGCNGDHHNKSSGSSSNVESQRKRAHSAHDWLGSETSRAASPWNSGQSFINSSIQHKGQFYFVTGLCKLSDSGMRTNSSSVCGSDTGSESSTVLEKHRIREKERSHSTMDSLFRPLQESSRTSSGTIPGEREVFTSVSQGKDLSSRSQDQENHRPSFLLTQSSRSFDSLEEINMIQSREIGRHTANNPIFYCGPDRNCPPHSATQTKEAASLISNEQPNHKREEQAKRGKRQPLGDVASERINKETTPLLYHLTEANRAALQPRKEAESSMKGKEAILHKTDHGDVSGNDNKRPPQGDMSKNDRGDGISVACNTLDDSFKKYYKEKLKDAQSKVLRETSFKRRDLQLSWPHRIRQKPELRPSVIHSFSLSQDSEMSTDTLTPSVTSEETERGSIKEEVSENQNETDKETEKENGRPSNVAQPQVARVGGRKRLTLEQKKMCYSEPEKLNQLGSTPSHSACRSYGNESDNLFASECDGEECVQQGEPGLVAARRKMFETRGRALSASSTSKTNLKQQQHKALVEYMERKTGQKVAEPQQPAPQLPPSPRQRHSLGEKPFDWGPRPQSGNHEGKNTKKKLHRPHSAGRILDSSTSSISSVRTSPSATGTEREQFVDEPKSDTPLPDSNHEVSLSCGVTTDPSLWILPLEEVIKEEVQNSSLTDGVFDDESPCPAPRPQTSETPVSPRASVSEADVTQQAEEEKSPEMEDEKSAENQELEEKAAPEESPEELGGRPQWEELVEAVVKADQSLARTLYPLTDRKTALMLMEQLLSEDTLLMEEHYKKKQEQRGDAESAEVVKGAEAPQCLSAAEESLTPQSADPQSKVDVTEKKQLLVSRIEERLRSLEETRGALQTEVEENAGRGKALEALVRERCAPVELERYNLFIGDLQRVVSLLLCLSARLARVQNALSTVDEHTDAEEKQSLDSRHRLLCKQREDAKDLKDNLDRRENLVSTFLSRQLSAEQLRDYRRFVQTQASLLIRQKDLEEKQRLGEEQLEALSHSLRL</sequence>
<dbReference type="Proteomes" id="UP000438429">
    <property type="component" value="Unassembled WGS sequence"/>
</dbReference>
<dbReference type="PROSITE" id="PS51307">
    <property type="entry name" value="ASD2"/>
    <property type="match status" value="1"/>
</dbReference>
<feature type="region of interest" description="Disordered" evidence="9">
    <location>
        <begin position="516"/>
        <end position="554"/>
    </location>
</feature>
<feature type="compositionally biased region" description="Low complexity" evidence="9">
    <location>
        <begin position="906"/>
        <end position="921"/>
    </location>
</feature>
<dbReference type="InterPro" id="IPR014799">
    <property type="entry name" value="ASD2_dom"/>
</dbReference>
<dbReference type="Gene3D" id="6.10.250.3120">
    <property type="match status" value="1"/>
</dbReference>
<reference evidence="12 13" key="1">
    <citation type="submission" date="2019-06" db="EMBL/GenBank/DDBJ databases">
        <title>Draft genomes of female and male turbot (Scophthalmus maximus).</title>
        <authorList>
            <person name="Xu H."/>
            <person name="Xu X.-W."/>
            <person name="Shao C."/>
            <person name="Chen S."/>
        </authorList>
    </citation>
    <scope>NUCLEOTIDE SEQUENCE [LARGE SCALE GENOMIC DNA]</scope>
    <source>
        <strain evidence="12">Ysfricsl-2016a</strain>
        <tissue evidence="12">Blood</tissue>
    </source>
</reference>
<feature type="compositionally biased region" description="Polar residues" evidence="9">
    <location>
        <begin position="390"/>
        <end position="409"/>
    </location>
</feature>
<feature type="region of interest" description="Disordered" evidence="9">
    <location>
        <begin position="185"/>
        <end position="359"/>
    </location>
</feature>
<feature type="compositionally biased region" description="Basic and acidic residues" evidence="9">
    <location>
        <begin position="410"/>
        <end position="423"/>
    </location>
</feature>
<feature type="region of interest" description="Disordered" evidence="9">
    <location>
        <begin position="120"/>
        <end position="171"/>
    </location>
</feature>
<feature type="compositionally biased region" description="Polar residues" evidence="9">
    <location>
        <begin position="229"/>
        <end position="253"/>
    </location>
</feature>
<keyword evidence="5 7" id="KW-0009">Actin-binding</keyword>
<keyword evidence="8" id="KW-0175">Coiled coil</keyword>
<dbReference type="InterPro" id="IPR027685">
    <property type="entry name" value="Shroom_fam"/>
</dbReference>
<organism evidence="12 13">
    <name type="scientific">Scophthalmus maximus</name>
    <name type="common">Turbot</name>
    <name type="synonym">Psetta maxima</name>
    <dbReference type="NCBI Taxonomy" id="52904"/>
    <lineage>
        <taxon>Eukaryota</taxon>
        <taxon>Metazoa</taxon>
        <taxon>Chordata</taxon>
        <taxon>Craniata</taxon>
        <taxon>Vertebrata</taxon>
        <taxon>Euteleostomi</taxon>
        <taxon>Actinopterygii</taxon>
        <taxon>Neopterygii</taxon>
        <taxon>Teleostei</taxon>
        <taxon>Neoteleostei</taxon>
        <taxon>Acanthomorphata</taxon>
        <taxon>Carangaria</taxon>
        <taxon>Pleuronectiformes</taxon>
        <taxon>Pleuronectoidei</taxon>
        <taxon>Scophthalmidae</taxon>
        <taxon>Scophthalmus</taxon>
    </lineage>
</organism>
<feature type="coiled-coil region" evidence="8">
    <location>
        <begin position="1143"/>
        <end position="1170"/>
    </location>
</feature>
<protein>
    <recommendedName>
        <fullName evidence="14">Shroom family member 1</fullName>
    </recommendedName>
</protein>
<feature type="compositionally biased region" description="Polar residues" evidence="9">
    <location>
        <begin position="518"/>
        <end position="533"/>
    </location>
</feature>
<feature type="region of interest" description="Disordered" evidence="9">
    <location>
        <begin position="815"/>
        <end position="949"/>
    </location>
</feature>
<evidence type="ECO:0000259" key="11">
    <source>
        <dbReference type="PROSITE" id="PS51307"/>
    </source>
</evidence>
<dbReference type="GO" id="GO:0007015">
    <property type="term" value="P:actin filament organization"/>
    <property type="evidence" value="ECO:0007669"/>
    <property type="project" value="TreeGrafter"/>
</dbReference>
<evidence type="ECO:0000256" key="5">
    <source>
        <dbReference type="ARBA" id="ARBA00023203"/>
    </source>
</evidence>
<feature type="region of interest" description="Disordered" evidence="9">
    <location>
        <begin position="34"/>
        <end position="57"/>
    </location>
</feature>
<feature type="compositionally biased region" description="Basic and acidic residues" evidence="9">
    <location>
        <begin position="923"/>
        <end position="934"/>
    </location>
</feature>
<feature type="region of interest" description="Disordered" evidence="9">
    <location>
        <begin position="973"/>
        <end position="1050"/>
    </location>
</feature>
<feature type="compositionally biased region" description="Low complexity" evidence="9">
    <location>
        <begin position="151"/>
        <end position="161"/>
    </location>
</feature>
<feature type="compositionally biased region" description="Basic and acidic residues" evidence="9">
    <location>
        <begin position="836"/>
        <end position="845"/>
    </location>
</feature>
<feature type="compositionally biased region" description="Polar residues" evidence="9">
    <location>
        <begin position="820"/>
        <end position="831"/>
    </location>
</feature>
<dbReference type="EMBL" id="VEVO01000084">
    <property type="protein sequence ID" value="KAF0022141.1"/>
    <property type="molecule type" value="Genomic_DNA"/>
</dbReference>
<gene>
    <name evidence="12" type="ORF">F2P81_025606</name>
</gene>
<evidence type="ECO:0000313" key="13">
    <source>
        <dbReference type="Proteomes" id="UP000438429"/>
    </source>
</evidence>
<comment type="subcellular location">
    <subcellularLocation>
        <location evidence="1">Cytoplasm</location>
        <location evidence="1">Cytoskeleton</location>
    </subcellularLocation>
</comment>
<dbReference type="GO" id="GO:0016324">
    <property type="term" value="C:apical plasma membrane"/>
    <property type="evidence" value="ECO:0007669"/>
    <property type="project" value="TreeGrafter"/>
</dbReference>
<feature type="compositionally biased region" description="Basic and acidic residues" evidence="9">
    <location>
        <begin position="534"/>
        <end position="543"/>
    </location>
</feature>
<dbReference type="GO" id="GO:0051015">
    <property type="term" value="F:actin filament binding"/>
    <property type="evidence" value="ECO:0007669"/>
    <property type="project" value="InterPro"/>
</dbReference>
<evidence type="ECO:0000256" key="3">
    <source>
        <dbReference type="ARBA" id="ARBA00022490"/>
    </source>
</evidence>
<evidence type="ECO:0000259" key="10">
    <source>
        <dbReference type="PROSITE" id="PS51306"/>
    </source>
</evidence>
<feature type="domain" description="ASD1" evidence="10">
    <location>
        <begin position="643"/>
        <end position="768"/>
    </location>
</feature>
<evidence type="ECO:0000256" key="1">
    <source>
        <dbReference type="ARBA" id="ARBA00004245"/>
    </source>
</evidence>
<feature type="compositionally biased region" description="Polar residues" evidence="9">
    <location>
        <begin position="451"/>
        <end position="463"/>
    </location>
</feature>
<feature type="compositionally biased region" description="Basic and acidic residues" evidence="9">
    <location>
        <begin position="579"/>
        <end position="622"/>
    </location>
</feature>
<feature type="compositionally biased region" description="Basic and acidic residues" evidence="9">
    <location>
        <begin position="1014"/>
        <end position="1038"/>
    </location>
</feature>
<feature type="compositionally biased region" description="Polar residues" evidence="9">
    <location>
        <begin position="350"/>
        <end position="359"/>
    </location>
</feature>
<dbReference type="GO" id="GO:0005874">
    <property type="term" value="C:microtubule"/>
    <property type="evidence" value="ECO:0007669"/>
    <property type="project" value="UniProtKB-KW"/>
</dbReference>
<feature type="region of interest" description="Disordered" evidence="9">
    <location>
        <begin position="577"/>
        <end position="624"/>
    </location>
</feature>
<feature type="compositionally biased region" description="Polar residues" evidence="9">
    <location>
        <begin position="433"/>
        <end position="442"/>
    </location>
</feature>
<name>A0A6A4RSE0_SCOMX</name>
<evidence type="ECO:0000256" key="7">
    <source>
        <dbReference type="PROSITE-ProRule" id="PRU00637"/>
    </source>
</evidence>
<proteinExistence type="inferred from homology"/>
<feature type="domain" description="ASD2" evidence="11">
    <location>
        <begin position="1052"/>
        <end position="1320"/>
    </location>
</feature>
<evidence type="ECO:0000256" key="2">
    <source>
        <dbReference type="ARBA" id="ARBA00006469"/>
    </source>
</evidence>
<dbReference type="PROSITE" id="PS51306">
    <property type="entry name" value="ASD1"/>
    <property type="match status" value="1"/>
</dbReference>